<dbReference type="Pfam" id="PF22124">
    <property type="entry name" value="Glyco_hydro_95_cat"/>
    <property type="match status" value="1"/>
</dbReference>
<dbReference type="Pfam" id="PF14498">
    <property type="entry name" value="Glyco_hyd_65N_2"/>
    <property type="match status" value="1"/>
</dbReference>
<name>A0A094YZH1_ALKAL</name>
<dbReference type="EMBL" id="JALP01000259">
    <property type="protein sequence ID" value="THG89147.1"/>
    <property type="molecule type" value="Genomic_DNA"/>
</dbReference>
<accession>A0A094YZH1</accession>
<dbReference type="PANTHER" id="PTHR31084">
    <property type="entry name" value="ALPHA-L-FUCOSIDASE 2"/>
    <property type="match status" value="1"/>
</dbReference>
<dbReference type="AlphaFoldDB" id="A0A094YZH1"/>
<evidence type="ECO:0000313" key="5">
    <source>
        <dbReference type="Proteomes" id="UP000002754"/>
    </source>
</evidence>
<dbReference type="STRING" id="1218173.BALCAV_0201550"/>
<feature type="domain" description="Glycosyl hydrolase family 95 catalytic" evidence="2">
    <location>
        <begin position="276"/>
        <end position="687"/>
    </location>
</feature>
<dbReference type="EMBL" id="ALPT02000003">
    <property type="protein sequence ID" value="KGA98962.1"/>
    <property type="molecule type" value="Genomic_DNA"/>
</dbReference>
<sequence>MIKKEVNTEIPARGLVSERAAERWEEALVTGNGKMGALIYGQPLNETIILNHEKLYEPFHEDVVQNNHIAPYLGEIRERMKKGKFRDAAALFADKSGHSLLWTDAYHPAYALKWNQSEQGVIENYRRSVDFETGEVKVSWEDERGGYERNLFISRADDVTILQMKAIGDGKLNGELLLDDLIHEGSGTYKVMTDGAHLSFACKYTVSQKGYVGSSYILLKGEKGNISSENERFIIEEANEIIVFTEIIPLSDHQKEETEQLNKLKSKLLTLAETEYIDLLKKHEQLHREMFNRMSLSIGPPDEGDVTTESLLFNQSQELDQRLLQKMFDMGRYVFICSSGDYPPNLVGLWTGGWRPPWSGDFTTDANVNLAVSSGGIGNMREALEGYFHLIEKISPDWKINAQVLYGCRGFLAGSKTDGNHNIHTHFNVDWPLGFWTAGAQWLVMPFFEWFQISDDKEFFVQRALPLMKEIALFYEDFLTEEDENGKSLFIPSYSPENTPIISQELLQQGWQTSQASINATMDIAVAKELLTNLIQTCVELQIEHENIRKWKKQLEKLPDYMINEDGALKEWIHKDLHDQYDHRHISHLYPVWPGHEITPELTPQLFKAAEKALKLRERENYSAHGVMHCGIVAARLKNKAVVRENLKLLLEGDYIYSSLVTSHNPNREIYNVDANCSVPTLVLEMLVYSYPGRIELLPALPEEITKGCLTGALTRTAVDINRLEWDLEMKKMKVVLQSKKNQQVEIRIREGLTSVSSNHPDLVHLDDQTHVIVTLLENEPLEINIDL</sequence>
<dbReference type="Proteomes" id="UP000002754">
    <property type="component" value="Unassembled WGS sequence"/>
</dbReference>
<reference evidence="4 6" key="2">
    <citation type="submission" date="2014-01" db="EMBL/GenBank/DDBJ databases">
        <title>Draft genome sequencing of Bacillus alcalophilus CGMCC 1.3604.</title>
        <authorList>
            <person name="Yang J."/>
            <person name="Diao L."/>
            <person name="Yang S."/>
        </authorList>
    </citation>
    <scope>NUCLEOTIDE SEQUENCE [LARGE SCALE GENOMIC DNA]</scope>
    <source>
        <strain evidence="4 6">CGMCC 1.3604</strain>
    </source>
</reference>
<dbReference type="eggNOG" id="COG1554">
    <property type="taxonomic scope" value="Bacteria"/>
</dbReference>
<dbReference type="GO" id="GO:0005975">
    <property type="term" value="P:carbohydrate metabolic process"/>
    <property type="evidence" value="ECO:0007669"/>
    <property type="project" value="InterPro"/>
</dbReference>
<dbReference type="PANTHER" id="PTHR31084:SF0">
    <property type="entry name" value="ALPHA-L-FUCOSIDASE 2"/>
    <property type="match status" value="1"/>
</dbReference>
<reference evidence="3 5" key="1">
    <citation type="journal article" date="2014" name="Genome Announc.">
        <title>Draft Genome Sequence of Bacillus alcalophilus AV1934, a Classic Alkaliphile Isolated from Human Feces in 1934.</title>
        <authorList>
            <person name="Attie O."/>
            <person name="Jayaprakash A."/>
            <person name="Shah H."/>
            <person name="Paulsen I.T."/>
            <person name="Morino M."/>
            <person name="Takahashi Y."/>
            <person name="Narumi I."/>
            <person name="Sachidanandam R."/>
            <person name="Satoh K."/>
            <person name="Ito M."/>
            <person name="Krulwich T.A."/>
        </authorList>
    </citation>
    <scope>NUCLEOTIDE SEQUENCE [LARGE SCALE GENOMIC DNA]</scope>
    <source>
        <strain evidence="3 5">AV1934</strain>
    </source>
</reference>
<protein>
    <submittedName>
        <fullName evidence="3">Alpha-L-fucosidase</fullName>
    </submittedName>
</protein>
<evidence type="ECO:0000313" key="3">
    <source>
        <dbReference type="EMBL" id="KGA98962.1"/>
    </source>
</evidence>
<dbReference type="InterPro" id="IPR054363">
    <property type="entry name" value="GH95_cat"/>
</dbReference>
<dbReference type="Proteomes" id="UP000297014">
    <property type="component" value="Unassembled WGS sequence"/>
</dbReference>
<evidence type="ECO:0000313" key="4">
    <source>
        <dbReference type="EMBL" id="THG89147.1"/>
    </source>
</evidence>
<proteinExistence type="predicted"/>
<dbReference type="RefSeq" id="WP_003323034.1">
    <property type="nucleotide sequence ID" value="NZ_ALPT02000003.1"/>
</dbReference>
<feature type="domain" description="Glycosyl hydrolase family 95 N-terminal" evidence="1">
    <location>
        <begin position="15"/>
        <end position="245"/>
    </location>
</feature>
<evidence type="ECO:0000259" key="1">
    <source>
        <dbReference type="Pfam" id="PF14498"/>
    </source>
</evidence>
<organism evidence="3 5">
    <name type="scientific">Alkalihalobacillus alcalophilus ATCC 27647 = CGMCC 1.3604</name>
    <dbReference type="NCBI Taxonomy" id="1218173"/>
    <lineage>
        <taxon>Bacteria</taxon>
        <taxon>Bacillati</taxon>
        <taxon>Bacillota</taxon>
        <taxon>Bacilli</taxon>
        <taxon>Bacillales</taxon>
        <taxon>Bacillaceae</taxon>
        <taxon>Alkalihalobacillus</taxon>
    </lineage>
</organism>
<dbReference type="OrthoDB" id="9802600at2"/>
<evidence type="ECO:0000313" key="6">
    <source>
        <dbReference type="Proteomes" id="UP000297014"/>
    </source>
</evidence>
<dbReference type="Gene3D" id="1.50.10.10">
    <property type="match status" value="1"/>
</dbReference>
<evidence type="ECO:0000259" key="2">
    <source>
        <dbReference type="Pfam" id="PF22124"/>
    </source>
</evidence>
<dbReference type="InterPro" id="IPR027414">
    <property type="entry name" value="GH95_N_dom"/>
</dbReference>
<dbReference type="SUPFAM" id="SSF48208">
    <property type="entry name" value="Six-hairpin glycosidases"/>
    <property type="match status" value="1"/>
</dbReference>
<dbReference type="InterPro" id="IPR012341">
    <property type="entry name" value="6hp_glycosidase-like_sf"/>
</dbReference>
<dbReference type="InterPro" id="IPR016518">
    <property type="entry name" value="Alpha-L-fucosidase"/>
</dbReference>
<dbReference type="InterPro" id="IPR008928">
    <property type="entry name" value="6-hairpin_glycosidase_sf"/>
</dbReference>
<dbReference type="PIRSF" id="PIRSF007663">
    <property type="entry name" value="UCP007663"/>
    <property type="match status" value="1"/>
</dbReference>
<comment type="caution">
    <text evidence="3">The sequence shown here is derived from an EMBL/GenBank/DDBJ whole genome shotgun (WGS) entry which is preliminary data.</text>
</comment>
<keyword evidence="5" id="KW-1185">Reference proteome</keyword>
<gene>
    <name evidence="4" type="ORF">AJ85_19450</name>
    <name evidence="3" type="ORF">BALCAV_0201550</name>
</gene>
<dbReference type="GO" id="GO:0004560">
    <property type="term" value="F:alpha-L-fucosidase activity"/>
    <property type="evidence" value="ECO:0007669"/>
    <property type="project" value="InterPro"/>
</dbReference>